<evidence type="ECO:0008006" key="4">
    <source>
        <dbReference type="Google" id="ProtNLM"/>
    </source>
</evidence>
<gene>
    <name evidence="2" type="ORF">SAMN05216463_109103</name>
</gene>
<dbReference type="AlphaFoldDB" id="A0A1M6UJ14"/>
<dbReference type="EMBL" id="FRBD01000009">
    <property type="protein sequence ID" value="SHK69225.1"/>
    <property type="molecule type" value="Genomic_DNA"/>
</dbReference>
<evidence type="ECO:0000313" key="3">
    <source>
        <dbReference type="Proteomes" id="UP000184130"/>
    </source>
</evidence>
<accession>A0A1M6UJ14</accession>
<name>A0A1M6UJ14_XYLRU</name>
<sequence>MMKKEIRLYLGLTLGFLLFTACNSQNEAFAPDDDDLIIHVGGVNTDQMVTTAAVTRSAVAAETLDWLKEGLEQGMNMLYYKGESAQQHAILKLETDGTYSMKTSTGTVCKWLDNGEHVFEGVYVPSGLKTQNNTQDYDDLIHYTAIPPSTEIAATVGKITIPLQHRLARVHAYVLIDKSMGTYLKGYDTKDISNNYNVENTKLRFCNVNTLDYVNGDGKPVWKEERKAIPHYLGELGSIVEDNKVACETFRTYKDKSTGTLYFPTDGEWKTAHADYLANGDKNYICTDYGKVPSYDLIVRPTYTEPSDPSEGSNVMYDESVLTAEKSNKIDFELTLDNDLEYEKQFTFDLNANDETVVFLRVSPERIDYNSAGTRLWVEASGNDSYYGVNNQNGNNLSVAGSSWQRAYTNSILDTGVTDGHFYNADSEDAEAQYVDDDKWIEMLLQAYQGGTHHGDYFILKKDITINTDNFAFPTNFKFTGHLDALDHTITITGSRAYLFDGLDGEYKTAQEDDKTATWEANVHLEGKIWVPTLGWRAEIVNATISGGRFFTDGAKITGYVNNCKDATGSVENAPGIPTYN</sequence>
<organism evidence="2 3">
    <name type="scientific">Xylanibacter ruminicola</name>
    <name type="common">Prevotella ruminicola</name>
    <dbReference type="NCBI Taxonomy" id="839"/>
    <lineage>
        <taxon>Bacteria</taxon>
        <taxon>Pseudomonadati</taxon>
        <taxon>Bacteroidota</taxon>
        <taxon>Bacteroidia</taxon>
        <taxon>Bacteroidales</taxon>
        <taxon>Prevotellaceae</taxon>
        <taxon>Xylanibacter</taxon>
    </lineage>
</organism>
<feature type="signal peptide" evidence="1">
    <location>
        <begin position="1"/>
        <end position="24"/>
    </location>
</feature>
<evidence type="ECO:0000256" key="1">
    <source>
        <dbReference type="SAM" id="SignalP"/>
    </source>
</evidence>
<feature type="chain" id="PRO_5009921372" description="Fimbrillin family protein" evidence="1">
    <location>
        <begin position="25"/>
        <end position="581"/>
    </location>
</feature>
<keyword evidence="1" id="KW-0732">Signal</keyword>
<evidence type="ECO:0000313" key="2">
    <source>
        <dbReference type="EMBL" id="SHK69225.1"/>
    </source>
</evidence>
<dbReference type="Proteomes" id="UP000184130">
    <property type="component" value="Unassembled WGS sequence"/>
</dbReference>
<dbReference type="RefSeq" id="WP_073207670.1">
    <property type="nucleotide sequence ID" value="NZ_FRBD01000009.1"/>
</dbReference>
<protein>
    <recommendedName>
        <fullName evidence="4">Fimbrillin family protein</fullName>
    </recommendedName>
</protein>
<dbReference type="PROSITE" id="PS51257">
    <property type="entry name" value="PROKAR_LIPOPROTEIN"/>
    <property type="match status" value="1"/>
</dbReference>
<reference evidence="2 3" key="1">
    <citation type="submission" date="2016-11" db="EMBL/GenBank/DDBJ databases">
        <authorList>
            <person name="Jaros S."/>
            <person name="Januszkiewicz K."/>
            <person name="Wedrychowicz H."/>
        </authorList>
    </citation>
    <scope>NUCLEOTIDE SEQUENCE [LARGE SCALE GENOMIC DNA]</scope>
    <source>
        <strain evidence="2 3">KHT3</strain>
    </source>
</reference>
<proteinExistence type="predicted"/>